<keyword evidence="2" id="KW-1185">Reference proteome</keyword>
<protein>
    <submittedName>
        <fullName evidence="1">Uncharacterized protein</fullName>
    </submittedName>
</protein>
<organism evidence="1 2">
    <name type="scientific">Pleurodeles waltl</name>
    <name type="common">Iberian ribbed newt</name>
    <dbReference type="NCBI Taxonomy" id="8319"/>
    <lineage>
        <taxon>Eukaryota</taxon>
        <taxon>Metazoa</taxon>
        <taxon>Chordata</taxon>
        <taxon>Craniata</taxon>
        <taxon>Vertebrata</taxon>
        <taxon>Euteleostomi</taxon>
        <taxon>Amphibia</taxon>
        <taxon>Batrachia</taxon>
        <taxon>Caudata</taxon>
        <taxon>Salamandroidea</taxon>
        <taxon>Salamandridae</taxon>
        <taxon>Pleurodelinae</taxon>
        <taxon>Pleurodeles</taxon>
    </lineage>
</organism>
<dbReference type="AlphaFoldDB" id="A0AAV7M2G5"/>
<evidence type="ECO:0000313" key="2">
    <source>
        <dbReference type="Proteomes" id="UP001066276"/>
    </source>
</evidence>
<evidence type="ECO:0000313" key="1">
    <source>
        <dbReference type="EMBL" id="KAJ1096063.1"/>
    </source>
</evidence>
<dbReference type="Proteomes" id="UP001066276">
    <property type="component" value="Chromosome 10"/>
</dbReference>
<sequence>MKNDNYIYMYNVPSSPIKLREDKFSLMNKVLHWLRHVRGCGSIIHADILSAKRLSGPTGDRDTIKLNLTNPHLVTGLLHMGARNHMRKKTAIFLSDSCPVAGNMRPNLPPNTAILVPSSGAGHYASNGLTPGPATTNDMGSAPNVHITGELDLQGATSDID</sequence>
<dbReference type="EMBL" id="JANPWB010000014">
    <property type="protein sequence ID" value="KAJ1096063.1"/>
    <property type="molecule type" value="Genomic_DNA"/>
</dbReference>
<accession>A0AAV7M2G5</accession>
<comment type="caution">
    <text evidence="1">The sequence shown here is derived from an EMBL/GenBank/DDBJ whole genome shotgun (WGS) entry which is preliminary data.</text>
</comment>
<name>A0AAV7M2G5_PLEWA</name>
<reference evidence="1" key="1">
    <citation type="journal article" date="2022" name="bioRxiv">
        <title>Sequencing and chromosome-scale assembly of the giantPleurodeles waltlgenome.</title>
        <authorList>
            <person name="Brown T."/>
            <person name="Elewa A."/>
            <person name="Iarovenko S."/>
            <person name="Subramanian E."/>
            <person name="Araus A.J."/>
            <person name="Petzold A."/>
            <person name="Susuki M."/>
            <person name="Suzuki K.-i.T."/>
            <person name="Hayashi T."/>
            <person name="Toyoda A."/>
            <person name="Oliveira C."/>
            <person name="Osipova E."/>
            <person name="Leigh N.D."/>
            <person name="Simon A."/>
            <person name="Yun M.H."/>
        </authorList>
    </citation>
    <scope>NUCLEOTIDE SEQUENCE</scope>
    <source>
        <strain evidence="1">20211129_DDA</strain>
        <tissue evidence="1">Liver</tissue>
    </source>
</reference>
<gene>
    <name evidence="1" type="ORF">NDU88_001209</name>
</gene>
<proteinExistence type="predicted"/>